<protein>
    <submittedName>
        <fullName evidence="1">Uncharacterized protein</fullName>
    </submittedName>
</protein>
<keyword evidence="2" id="KW-1185">Reference proteome</keyword>
<sequence>MAIFEPAPGPSNPRNSFLVERGMSCGNNNAYQDLPSGLAQLQKIVDDVPWPLPLGNQSPLILTAPAPIKVNANASPSEEVIWQSMIRMDKEADKKGKQSQLLAIQHPSSEISMERFCNISMDLQTAEHVKD</sequence>
<comment type="caution">
    <text evidence="1">The sequence shown here is derived from an EMBL/GenBank/DDBJ whole genome shotgun (WGS) entry which is preliminary data.</text>
</comment>
<evidence type="ECO:0000313" key="1">
    <source>
        <dbReference type="EMBL" id="KAJ9075374.1"/>
    </source>
</evidence>
<dbReference type="EMBL" id="QTSX02002493">
    <property type="protein sequence ID" value="KAJ9075374.1"/>
    <property type="molecule type" value="Genomic_DNA"/>
</dbReference>
<reference evidence="1" key="1">
    <citation type="submission" date="2022-04" db="EMBL/GenBank/DDBJ databases">
        <title>Genome of the entomopathogenic fungus Entomophthora muscae.</title>
        <authorList>
            <person name="Elya C."/>
            <person name="Lovett B.R."/>
            <person name="Lee E."/>
            <person name="Macias A.M."/>
            <person name="Hajek A.E."/>
            <person name="De Bivort B.L."/>
            <person name="Kasson M.T."/>
            <person name="De Fine Licht H.H."/>
            <person name="Stajich J.E."/>
        </authorList>
    </citation>
    <scope>NUCLEOTIDE SEQUENCE</scope>
    <source>
        <strain evidence="1">Berkeley</strain>
    </source>
</reference>
<name>A0ACC2TL93_9FUNG</name>
<accession>A0ACC2TL93</accession>
<gene>
    <name evidence="1" type="ORF">DSO57_1036746</name>
</gene>
<organism evidence="1 2">
    <name type="scientific">Entomophthora muscae</name>
    <dbReference type="NCBI Taxonomy" id="34485"/>
    <lineage>
        <taxon>Eukaryota</taxon>
        <taxon>Fungi</taxon>
        <taxon>Fungi incertae sedis</taxon>
        <taxon>Zoopagomycota</taxon>
        <taxon>Entomophthoromycotina</taxon>
        <taxon>Entomophthoromycetes</taxon>
        <taxon>Entomophthorales</taxon>
        <taxon>Entomophthoraceae</taxon>
        <taxon>Entomophthora</taxon>
    </lineage>
</organism>
<dbReference type="Proteomes" id="UP001165960">
    <property type="component" value="Unassembled WGS sequence"/>
</dbReference>
<proteinExistence type="predicted"/>
<evidence type="ECO:0000313" key="2">
    <source>
        <dbReference type="Proteomes" id="UP001165960"/>
    </source>
</evidence>